<name>A0A6P4FEJ0_DRORH</name>
<gene>
    <name evidence="8" type="primary">LOC108051270</name>
</gene>
<evidence type="ECO:0000256" key="5">
    <source>
        <dbReference type="ARBA" id="ARBA00023242"/>
    </source>
</evidence>
<keyword evidence="5" id="KW-0539">Nucleus</keyword>
<evidence type="ECO:0000256" key="3">
    <source>
        <dbReference type="ARBA" id="ARBA00007147"/>
    </source>
</evidence>
<feature type="domain" description="INTS8 TPR repeats" evidence="7">
    <location>
        <begin position="529"/>
        <end position="1005"/>
    </location>
</feature>
<dbReference type="GO" id="GO:0005694">
    <property type="term" value="C:chromosome"/>
    <property type="evidence" value="ECO:0007669"/>
    <property type="project" value="UniProtKB-SubCell"/>
</dbReference>
<organism evidence="8">
    <name type="scientific">Drosophila rhopaloa</name>
    <name type="common">Fruit fly</name>
    <dbReference type="NCBI Taxonomy" id="1041015"/>
    <lineage>
        <taxon>Eukaryota</taxon>
        <taxon>Metazoa</taxon>
        <taxon>Ecdysozoa</taxon>
        <taxon>Arthropoda</taxon>
        <taxon>Hexapoda</taxon>
        <taxon>Insecta</taxon>
        <taxon>Pterygota</taxon>
        <taxon>Neoptera</taxon>
        <taxon>Endopterygota</taxon>
        <taxon>Diptera</taxon>
        <taxon>Brachycera</taxon>
        <taxon>Muscomorpha</taxon>
        <taxon>Ephydroidea</taxon>
        <taxon>Drosophilidae</taxon>
        <taxon>Drosophila</taxon>
        <taxon>Sophophora</taxon>
    </lineage>
</organism>
<evidence type="ECO:0000259" key="7">
    <source>
        <dbReference type="Pfam" id="PF25756"/>
    </source>
</evidence>
<accession>A0A6P4FEJ0</accession>
<dbReference type="InterPro" id="IPR038751">
    <property type="entry name" value="INTS8"/>
</dbReference>
<evidence type="ECO:0000256" key="2">
    <source>
        <dbReference type="ARBA" id="ARBA00004286"/>
    </source>
</evidence>
<protein>
    <submittedName>
        <fullName evidence="8">Integrator complex subunit 8</fullName>
    </submittedName>
</protein>
<dbReference type="GO" id="GO:0034472">
    <property type="term" value="P:snRNA 3'-end processing"/>
    <property type="evidence" value="ECO:0007669"/>
    <property type="project" value="InterPro"/>
</dbReference>
<dbReference type="OrthoDB" id="64340at2759"/>
<dbReference type="Pfam" id="PF25756">
    <property type="entry name" value="TPR_INTS8"/>
    <property type="match status" value="1"/>
</dbReference>
<feature type="region of interest" description="Disordered" evidence="6">
    <location>
        <begin position="86"/>
        <end position="113"/>
    </location>
</feature>
<dbReference type="PANTHER" id="PTHR13350:SF1">
    <property type="entry name" value="INTEGRATOR COMPLEX SUBUNIT 8"/>
    <property type="match status" value="1"/>
</dbReference>
<dbReference type="PANTHER" id="PTHR13350">
    <property type="entry name" value="INTEGRATOR COMPLEX SUBUNIT 8"/>
    <property type="match status" value="1"/>
</dbReference>
<dbReference type="RefSeq" id="XP_016988810.1">
    <property type="nucleotide sequence ID" value="XM_017133321.1"/>
</dbReference>
<comment type="similarity">
    <text evidence="3">Belongs to the Integrator subunit 8 family.</text>
</comment>
<evidence type="ECO:0000256" key="4">
    <source>
        <dbReference type="ARBA" id="ARBA00022454"/>
    </source>
</evidence>
<dbReference type="GO" id="GO:0032039">
    <property type="term" value="C:integrator complex"/>
    <property type="evidence" value="ECO:0007669"/>
    <property type="project" value="TreeGrafter"/>
</dbReference>
<dbReference type="RefSeq" id="XP_016988810.2">
    <property type="nucleotide sequence ID" value="XM_017133321.2"/>
</dbReference>
<evidence type="ECO:0000256" key="1">
    <source>
        <dbReference type="ARBA" id="ARBA00004123"/>
    </source>
</evidence>
<evidence type="ECO:0000256" key="6">
    <source>
        <dbReference type="SAM" id="MobiDB-lite"/>
    </source>
</evidence>
<proteinExistence type="inferred from homology"/>
<reference evidence="8" key="1">
    <citation type="submission" date="2025-08" db="UniProtKB">
        <authorList>
            <consortium name="RefSeq"/>
        </authorList>
    </citation>
    <scope>IDENTIFICATION</scope>
</reference>
<sequence>MDDPLKPKPVPLAAETVLWFEFLLDPHKITQHLQRPHPEPSAMELIMQFISMTPDTAMASVVTPGSDLQGLNQVPPGSGPIPGVVGGAAAPTTPTASGGVGMPHSPQRPGETGLQLTRKQLALKILELKVATWLKWDLDALEKNLPVIMQLALLRDLCTISYGCSLSIPLPSDFDLKISTAGNERAARFALTIYHRLLLRLQLIKEQALKTPRPPSTMYQTVDQLQQFLDSPTQPSIEYLQQLCASAKPFYVFHYDSFVTLQCDDLGTGQNYDIMHLITPQELRAQLHYELSQYYLHTKQYVLAREAAAACNSNLQAIAPQTTLYFCHIRPAELEGLLQACGISAQEQTLLEKFQQSLLNNYTDIVPILRLDNSAREIPLVSRRQLELDIEGSISTGLLKETVQLQLQVAALNVVRNIFEWGSIFGSVEYFEKYRELDCLPPLVEALQEVLPHCSPNEQPALKHFLIDCLLHQSAQSRQLLQTVRGLGLFSAEELQDLDEQMLQAAPPVPTNSLASLSDWMCHSKMNRVDVGALERQLISCTNANTVRILLVKLCGTAPGKPLWAINPSWDVPQPLKTLIMAMPVSFLQDFSYVLLGKARELATRGNYIDAVSMLSVLKSETQRQEMAANVQLMCKLLTWEILHIQITQCLDEWHQKPLDLQALGGRCKQCLGALQAGDSMIPRPEILESCAIMLLNLTEFSPLLYLDKRAGPLELPLAFAATFIEMEKMKGPKKVCRDAWELMLSMFLNVPKRGSAGVGGISSLQAFLQRIRHQSVFGLAISMIGKIHNILKDDPNHDLSCEYMQLWPTSINNPISYSLRSVCEILQWLISEALSYYPQTISWLKMKGDLDLAIGNNESAMRCYVNALVTGTDYCTMPLQRNVADDYVIRKMIRCAANLGCHMQATVLCQFLEEIDYGIVFKNLSEKSSNFTDAMDAYYSCIWDTTLLEFIVNLHAKRGEHSRKLEAISMMGTLELNANNNEEIKRECAMVRKSRFLRALAKQYLL</sequence>
<keyword evidence="4" id="KW-0158">Chromosome</keyword>
<dbReference type="AlphaFoldDB" id="A0A6P4FEJ0"/>
<feature type="compositionally biased region" description="Low complexity" evidence="6">
    <location>
        <begin position="86"/>
        <end position="97"/>
    </location>
</feature>
<comment type="subcellular location">
    <subcellularLocation>
        <location evidence="2">Chromosome</location>
    </subcellularLocation>
    <subcellularLocation>
        <location evidence="1">Nucleus</location>
    </subcellularLocation>
</comment>
<evidence type="ECO:0000313" key="8">
    <source>
        <dbReference type="RefSeq" id="XP_016988810.1"/>
    </source>
</evidence>
<dbReference type="InterPro" id="IPR057980">
    <property type="entry name" value="TPR_INTS8"/>
</dbReference>